<reference evidence="2" key="1">
    <citation type="submission" date="2022-06" db="EMBL/GenBank/DDBJ databases">
        <title>Complete genome sequences of two strains of the flax pathogen Septoria linicola.</title>
        <authorList>
            <person name="Lapalu N."/>
            <person name="Simon A."/>
            <person name="Demenou B."/>
            <person name="Paumier D."/>
            <person name="Guillot M.-P."/>
            <person name="Gout L."/>
            <person name="Valade R."/>
        </authorList>
    </citation>
    <scope>NUCLEOTIDE SEQUENCE</scope>
    <source>
        <strain evidence="2">SE15195</strain>
    </source>
</reference>
<evidence type="ECO:0000313" key="3">
    <source>
        <dbReference type="Proteomes" id="UP001056384"/>
    </source>
</evidence>
<organism evidence="2 3">
    <name type="scientific">Septoria linicola</name>
    <dbReference type="NCBI Taxonomy" id="215465"/>
    <lineage>
        <taxon>Eukaryota</taxon>
        <taxon>Fungi</taxon>
        <taxon>Dikarya</taxon>
        <taxon>Ascomycota</taxon>
        <taxon>Pezizomycotina</taxon>
        <taxon>Dothideomycetes</taxon>
        <taxon>Dothideomycetidae</taxon>
        <taxon>Mycosphaerellales</taxon>
        <taxon>Mycosphaerellaceae</taxon>
        <taxon>Septoria</taxon>
    </lineage>
</organism>
<keyword evidence="3" id="KW-1185">Reference proteome</keyword>
<feature type="signal peptide" evidence="1">
    <location>
        <begin position="1"/>
        <end position="19"/>
    </location>
</feature>
<sequence length="262" mass="28432">MHPSQILARIVLCTATVSAHMQLFYPAPFNASNNPHRTTETADTYLEFPYNCCGENDRWMYPCRGYEKLLGTPDGAPTATWEAGSTANFSLWGPTELGGNHHGGSCQIGFSTDGGATFRVATSYEGNCPHRYNGVGPNGQNFGFKVPSDLEPGVQLFAWIWYNREKEFNMNCAAVNILSSSQSNSVGDTRTNYASGHAAFDTRPRMFVADNGNDCTTPHTSAELKYPEPGLEVVTGDGEYPLELPTGACGQAEMLAKQAYTG</sequence>
<evidence type="ECO:0000256" key="1">
    <source>
        <dbReference type="SAM" id="SignalP"/>
    </source>
</evidence>
<dbReference type="AlphaFoldDB" id="A0A9Q9ANW3"/>
<dbReference type="PANTHER" id="PTHR36182">
    <property type="entry name" value="PROTEIN, PUTATIVE (AFU_ORTHOLOGUE AFUA_6G10930)-RELATED"/>
    <property type="match status" value="1"/>
</dbReference>
<protein>
    <recommendedName>
        <fullName evidence="4">Lytic polysaccharide monooxygenase</fullName>
    </recommendedName>
</protein>
<evidence type="ECO:0008006" key="4">
    <source>
        <dbReference type="Google" id="ProtNLM"/>
    </source>
</evidence>
<dbReference type="EMBL" id="CP099421">
    <property type="protein sequence ID" value="USW52729.1"/>
    <property type="molecule type" value="Genomic_DNA"/>
</dbReference>
<gene>
    <name evidence="2" type="ORF">Slin15195_G060480</name>
</gene>
<accession>A0A9Q9ANW3</accession>
<feature type="chain" id="PRO_5040298049" description="Lytic polysaccharide monooxygenase" evidence="1">
    <location>
        <begin position="20"/>
        <end position="262"/>
    </location>
</feature>
<name>A0A9Q9ANW3_9PEZI</name>
<evidence type="ECO:0000313" key="2">
    <source>
        <dbReference type="EMBL" id="USW52729.1"/>
    </source>
</evidence>
<dbReference type="Proteomes" id="UP001056384">
    <property type="component" value="Chromosome 4"/>
</dbReference>
<keyword evidence="1" id="KW-0732">Signal</keyword>
<dbReference type="Gene3D" id="2.70.50.70">
    <property type="match status" value="1"/>
</dbReference>
<proteinExistence type="predicted"/>
<dbReference type="PANTHER" id="PTHR36182:SF1">
    <property type="entry name" value="PROTEIN, PUTATIVE (AFU_ORTHOLOGUE AFUA_6G10930)-RELATED"/>
    <property type="match status" value="1"/>
</dbReference>